<dbReference type="EMBL" id="JAWWNJ010000161">
    <property type="protein sequence ID" value="KAK6978166.1"/>
    <property type="molecule type" value="Genomic_DNA"/>
</dbReference>
<proteinExistence type="predicted"/>
<evidence type="ECO:0000313" key="1">
    <source>
        <dbReference type="EMBL" id="KAK6978166.1"/>
    </source>
</evidence>
<accession>A0AAV9ZD67</accession>
<sequence length="788" mass="87398">MPPSSSRPADKSALVVHLENYANEQLRVGLSRFYNLLAARFPLPAAEVILDESGRLSIRLLPIAKDIHFAPSSCPPVLDDSALDEDSSSDAPCYVNTLPVELLATLFALVGQGLSPSAAQFRALRCDLSRVCQHWRGVVDASPFFWSTLSISPSSTAVSMEKFVQVSGSRPIRAIVSDKSRKTLVQTYQQRVFGVQHLERLVHLTFDTIPRWVALWIVSVNPRMVQAVVDIVTVFSPRTLVELGIRCQGFPFAIAPPPYRPFFYEKMVDLTVSGTQFPFLLVRSLGCLQRLRLIDLQPAHSSWPADDDMLALFSVAQHLHFLEIRGFGVWIDLPRGSTLPSQKKPVRLRELHLVIDHRVPDTVPDLLRFFKRLALPWLQHLTLAFATDRDIAMYVDSGLVLPARSAIQVETIALDTNLVDIVDQRRTLCLVSRFWKDAAEQCAALWTSIDVQRFTTAIFLRRCLSRCSEGSSTSITIHLDFPKHVKKSGKDEIVNCMSTEMLLDMLTCELAPASKKVVKLQIVDGPESDVRRVVDWFAVHPWPRLQRLALKSMWTDVVGADEMSFPLTHQISSLEIVDISLLSVPSSLRHALRELTLRGSSSGESIGFWNAMSEASSLEKLVLDRVCIPPSNSTQFAQLKALRSLYVCCEHSTEAAVVAGLDVCALDLLEVRAIRDASIQDVVRANATIFACSKSVVLLQRYDVGGSVLAALRVMRVVSHLDVGYCGAEGATALAEFVVEGGYLRSLQEVMCGGVFNESLMEIIAAGQFASNFTIIQQGRLVRARPLN</sequence>
<keyword evidence="2" id="KW-1185">Reference proteome</keyword>
<evidence type="ECO:0008006" key="3">
    <source>
        <dbReference type="Google" id="ProtNLM"/>
    </source>
</evidence>
<organism evidence="1 2">
    <name type="scientific">Favolaschia claudopus</name>
    <dbReference type="NCBI Taxonomy" id="2862362"/>
    <lineage>
        <taxon>Eukaryota</taxon>
        <taxon>Fungi</taxon>
        <taxon>Dikarya</taxon>
        <taxon>Basidiomycota</taxon>
        <taxon>Agaricomycotina</taxon>
        <taxon>Agaricomycetes</taxon>
        <taxon>Agaricomycetidae</taxon>
        <taxon>Agaricales</taxon>
        <taxon>Marasmiineae</taxon>
        <taxon>Mycenaceae</taxon>
        <taxon>Favolaschia</taxon>
    </lineage>
</organism>
<dbReference type="AlphaFoldDB" id="A0AAV9ZD67"/>
<dbReference type="Proteomes" id="UP001362999">
    <property type="component" value="Unassembled WGS sequence"/>
</dbReference>
<dbReference type="InterPro" id="IPR032675">
    <property type="entry name" value="LRR_dom_sf"/>
</dbReference>
<evidence type="ECO:0000313" key="2">
    <source>
        <dbReference type="Proteomes" id="UP001362999"/>
    </source>
</evidence>
<gene>
    <name evidence="1" type="ORF">R3P38DRAFT_3235922</name>
</gene>
<dbReference type="Gene3D" id="3.80.10.10">
    <property type="entry name" value="Ribonuclease Inhibitor"/>
    <property type="match status" value="1"/>
</dbReference>
<name>A0AAV9ZD67_9AGAR</name>
<protein>
    <recommendedName>
        <fullName evidence="3">F-box domain-containing protein</fullName>
    </recommendedName>
</protein>
<reference evidence="1 2" key="1">
    <citation type="journal article" date="2024" name="J Genomics">
        <title>Draft genome sequencing and assembly of Favolaschia claudopus CIRM-BRFM 2984 isolated from oak limbs.</title>
        <authorList>
            <person name="Navarro D."/>
            <person name="Drula E."/>
            <person name="Chaduli D."/>
            <person name="Cazenave R."/>
            <person name="Ahrendt S."/>
            <person name="Wang J."/>
            <person name="Lipzen A."/>
            <person name="Daum C."/>
            <person name="Barry K."/>
            <person name="Grigoriev I.V."/>
            <person name="Favel A."/>
            <person name="Rosso M.N."/>
            <person name="Martin F."/>
        </authorList>
    </citation>
    <scope>NUCLEOTIDE SEQUENCE [LARGE SCALE GENOMIC DNA]</scope>
    <source>
        <strain evidence="1 2">CIRM-BRFM 2984</strain>
    </source>
</reference>
<dbReference type="SUPFAM" id="SSF52047">
    <property type="entry name" value="RNI-like"/>
    <property type="match status" value="1"/>
</dbReference>
<comment type="caution">
    <text evidence="1">The sequence shown here is derived from an EMBL/GenBank/DDBJ whole genome shotgun (WGS) entry which is preliminary data.</text>
</comment>